<dbReference type="Gene3D" id="1.10.1130.10">
    <property type="entry name" value="Flavocytochrome C3, Chain A"/>
    <property type="match status" value="1"/>
</dbReference>
<dbReference type="InterPro" id="IPR036280">
    <property type="entry name" value="Multihaem_cyt_sf"/>
</dbReference>
<evidence type="ECO:0000256" key="2">
    <source>
        <dbReference type="SAM" id="SignalP"/>
    </source>
</evidence>
<dbReference type="AlphaFoldDB" id="A0A809RK69"/>
<proteinExistence type="predicted"/>
<keyword evidence="1 2" id="KW-0732">Signal</keyword>
<name>A0A809RK69_9BACT</name>
<feature type="chain" id="PRO_5035321222" evidence="2">
    <location>
        <begin position="27"/>
        <end position="482"/>
    </location>
</feature>
<reference evidence="4" key="1">
    <citation type="journal article" name="DNA Res.">
        <title>The physiological potential of anammox bacteria as revealed by their core genome structure.</title>
        <authorList>
            <person name="Okubo T."/>
            <person name="Toyoda A."/>
            <person name="Fukuhara K."/>
            <person name="Uchiyama I."/>
            <person name="Harigaya Y."/>
            <person name="Kuroiwa M."/>
            <person name="Suzuki T."/>
            <person name="Murakami Y."/>
            <person name="Suwa Y."/>
            <person name="Takami H."/>
        </authorList>
    </citation>
    <scope>NUCLEOTIDE SEQUENCE</scope>
    <source>
        <strain evidence="4">317325-2</strain>
    </source>
</reference>
<dbReference type="KEGG" id="npy:NPRO_25100"/>
<dbReference type="Pfam" id="PF13435">
    <property type="entry name" value="Cytochrome_C554"/>
    <property type="match status" value="1"/>
</dbReference>
<organism evidence="4 5">
    <name type="scientific">Candidatus Nitrosymbiomonas proteolyticus</name>
    <dbReference type="NCBI Taxonomy" id="2608984"/>
    <lineage>
        <taxon>Bacteria</taxon>
        <taxon>Bacillati</taxon>
        <taxon>Armatimonadota</taxon>
        <taxon>Armatimonadota incertae sedis</taxon>
        <taxon>Candidatus Nitrosymbiomonas</taxon>
    </lineage>
</organism>
<gene>
    <name evidence="4" type="ORF">NPRO_25100</name>
</gene>
<evidence type="ECO:0000313" key="4">
    <source>
        <dbReference type="EMBL" id="BBO24915.1"/>
    </source>
</evidence>
<evidence type="ECO:0000313" key="5">
    <source>
        <dbReference type="Proteomes" id="UP000662873"/>
    </source>
</evidence>
<sequence length="482" mass="52114">MKARHFFGIIAAAPFLASLWALQSCAGQGGPLGGGIDPGLSAAFLALLPAAQKDATYIGATGCTDNGCHGGRDEEVVYHQWIDTKHAAVGTTCESCHGPGSVHRDGPAEDNILTFPKITSAVVCAQCHGKVYDEWRLSQHSKLITSPIMSAVQNPSTYARNSRCVSCHSGLWRTQIDEGGVDVPSMSNAEVQVIANNTLNDVPHTASCVTCHDPHSNTDYLSDDGKQVQLRHSVFNADTTEIGPGTSAATFTRFNQICAQCHNGRGANPADSALTTGTARPNMHDSNQFNMLMGIGGVEGSGPVIRNTAHANIPGQCSKCHMPDSRHSFTVSFDKGCNPCHTAADAAARTSVVKQEIVDKLYALRNRMNSWALATFGDEDMWEYTATITGEGKTPPNQTLVPIQVKRSRHNYYFVLRDKCFGPHNFPYADHLIRIANENMDEVFAASASMPGRDAGMTYERKMAILLSDLERTKRAGWSENE</sequence>
<protein>
    <submittedName>
        <fullName evidence="4">Decaheme c-type cytochrome</fullName>
    </submittedName>
</protein>
<feature type="domain" description="Cytochrome c-552/4" evidence="3">
    <location>
        <begin position="123"/>
        <end position="174"/>
    </location>
</feature>
<evidence type="ECO:0000256" key="1">
    <source>
        <dbReference type="ARBA" id="ARBA00022729"/>
    </source>
</evidence>
<dbReference type="InterPro" id="IPR023155">
    <property type="entry name" value="Cyt_c-552/4"/>
</dbReference>
<dbReference type="SUPFAM" id="SSF48695">
    <property type="entry name" value="Multiheme cytochromes"/>
    <property type="match status" value="1"/>
</dbReference>
<accession>A0A809RK69</accession>
<dbReference type="PANTHER" id="PTHR35038:SF8">
    <property type="entry name" value="C-TYPE POLYHEME CYTOCHROME OMCC"/>
    <property type="match status" value="1"/>
</dbReference>
<dbReference type="PANTHER" id="PTHR35038">
    <property type="entry name" value="DISSIMILATORY SULFITE REDUCTASE SIRA"/>
    <property type="match status" value="1"/>
</dbReference>
<dbReference type="InterPro" id="IPR051829">
    <property type="entry name" value="Multiheme_Cytochr_ET"/>
</dbReference>
<evidence type="ECO:0000259" key="3">
    <source>
        <dbReference type="Pfam" id="PF13435"/>
    </source>
</evidence>
<dbReference type="PROSITE" id="PS51257">
    <property type="entry name" value="PROKAR_LIPOPROTEIN"/>
    <property type="match status" value="1"/>
</dbReference>
<feature type="signal peptide" evidence="2">
    <location>
        <begin position="1"/>
        <end position="26"/>
    </location>
</feature>
<dbReference type="EMBL" id="AP021858">
    <property type="protein sequence ID" value="BBO24915.1"/>
    <property type="molecule type" value="Genomic_DNA"/>
</dbReference>
<dbReference type="Proteomes" id="UP000662873">
    <property type="component" value="Chromosome"/>
</dbReference>